<keyword evidence="7" id="KW-1133">Transmembrane helix</keyword>
<dbReference type="Pfam" id="PF02518">
    <property type="entry name" value="HATPase_c"/>
    <property type="match status" value="1"/>
</dbReference>
<evidence type="ECO:0000256" key="1">
    <source>
        <dbReference type="ARBA" id="ARBA00004651"/>
    </source>
</evidence>
<accession>A0ABS8YIP0</accession>
<dbReference type="SUPFAM" id="SSF55874">
    <property type="entry name" value="ATPase domain of HSP90 chaperone/DNA topoisomerase II/histidine kinase"/>
    <property type="match status" value="1"/>
</dbReference>
<dbReference type="EMBL" id="JAJNBZ010000020">
    <property type="protein sequence ID" value="MCE5171783.1"/>
    <property type="molecule type" value="Genomic_DNA"/>
</dbReference>
<feature type="transmembrane region" description="Helical" evidence="7">
    <location>
        <begin position="38"/>
        <end position="58"/>
    </location>
</feature>
<keyword evidence="10" id="KW-1185">Reference proteome</keyword>
<dbReference type="SMART" id="SM00304">
    <property type="entry name" value="HAMP"/>
    <property type="match status" value="1"/>
</dbReference>
<keyword evidence="5 9" id="KW-0418">Kinase</keyword>
<protein>
    <submittedName>
        <fullName evidence="9">Sensor histidine kinase</fullName>
    </submittedName>
</protein>
<proteinExistence type="predicted"/>
<dbReference type="RefSeq" id="WP_233698148.1">
    <property type="nucleotide sequence ID" value="NZ_JAJNBZ010000020.1"/>
</dbReference>
<dbReference type="InterPro" id="IPR010559">
    <property type="entry name" value="Sig_transdc_His_kin_internal"/>
</dbReference>
<dbReference type="CDD" id="cd18774">
    <property type="entry name" value="PDC2_HK_sensor"/>
    <property type="match status" value="1"/>
</dbReference>
<dbReference type="SMART" id="SM00387">
    <property type="entry name" value="HATPase_c"/>
    <property type="match status" value="1"/>
</dbReference>
<evidence type="ECO:0000256" key="2">
    <source>
        <dbReference type="ARBA" id="ARBA00022475"/>
    </source>
</evidence>
<dbReference type="Gene3D" id="3.30.565.10">
    <property type="entry name" value="Histidine kinase-like ATPase, C-terminal domain"/>
    <property type="match status" value="1"/>
</dbReference>
<dbReference type="PROSITE" id="PS50885">
    <property type="entry name" value="HAMP"/>
    <property type="match status" value="1"/>
</dbReference>
<feature type="transmembrane region" description="Helical" evidence="7">
    <location>
        <begin position="332"/>
        <end position="354"/>
    </location>
</feature>
<dbReference type="InterPro" id="IPR036890">
    <property type="entry name" value="HATPase_C_sf"/>
</dbReference>
<evidence type="ECO:0000256" key="7">
    <source>
        <dbReference type="SAM" id="Phobius"/>
    </source>
</evidence>
<dbReference type="Pfam" id="PF06580">
    <property type="entry name" value="His_kinase"/>
    <property type="match status" value="1"/>
</dbReference>
<dbReference type="PANTHER" id="PTHR34220">
    <property type="entry name" value="SENSOR HISTIDINE KINASE YPDA"/>
    <property type="match status" value="1"/>
</dbReference>
<dbReference type="Pfam" id="PF00672">
    <property type="entry name" value="HAMP"/>
    <property type="match status" value="1"/>
</dbReference>
<keyword evidence="7" id="KW-0812">Transmembrane</keyword>
<keyword evidence="2" id="KW-1003">Cell membrane</keyword>
<dbReference type="InterPro" id="IPR050640">
    <property type="entry name" value="Bact_2-comp_sensor_kinase"/>
</dbReference>
<evidence type="ECO:0000256" key="4">
    <source>
        <dbReference type="ARBA" id="ARBA00022679"/>
    </source>
</evidence>
<evidence type="ECO:0000313" key="9">
    <source>
        <dbReference type="EMBL" id="MCE5171783.1"/>
    </source>
</evidence>
<dbReference type="GO" id="GO:0016301">
    <property type="term" value="F:kinase activity"/>
    <property type="evidence" value="ECO:0007669"/>
    <property type="project" value="UniProtKB-KW"/>
</dbReference>
<feature type="domain" description="HAMP" evidence="8">
    <location>
        <begin position="352"/>
        <end position="404"/>
    </location>
</feature>
<dbReference type="InterPro" id="IPR003594">
    <property type="entry name" value="HATPase_dom"/>
</dbReference>
<keyword evidence="6 7" id="KW-0472">Membrane</keyword>
<keyword evidence="4" id="KW-0808">Transferase</keyword>
<evidence type="ECO:0000256" key="6">
    <source>
        <dbReference type="ARBA" id="ARBA00023136"/>
    </source>
</evidence>
<evidence type="ECO:0000256" key="3">
    <source>
        <dbReference type="ARBA" id="ARBA00022553"/>
    </source>
</evidence>
<dbReference type="Proteomes" id="UP001199916">
    <property type="component" value="Unassembled WGS sequence"/>
</dbReference>
<dbReference type="CDD" id="cd06225">
    <property type="entry name" value="HAMP"/>
    <property type="match status" value="1"/>
</dbReference>
<evidence type="ECO:0000259" key="8">
    <source>
        <dbReference type="PROSITE" id="PS50885"/>
    </source>
</evidence>
<gene>
    <name evidence="9" type="ORF">LQV63_21115</name>
</gene>
<reference evidence="9 10" key="1">
    <citation type="submission" date="2021-11" db="EMBL/GenBank/DDBJ databases">
        <title>Draft genome sequence of Paenibacillus profundus YoMME, a new Gram-positive bacteria with exoelectrogenic properties.</title>
        <authorList>
            <person name="Hubenova Y."/>
            <person name="Hubenova E."/>
            <person name="Manasiev Y."/>
            <person name="Peykov S."/>
            <person name="Mitov M."/>
        </authorList>
    </citation>
    <scope>NUCLEOTIDE SEQUENCE [LARGE SCALE GENOMIC DNA]</scope>
    <source>
        <strain evidence="9 10">YoMME</strain>
    </source>
</reference>
<dbReference type="Gene3D" id="6.10.340.10">
    <property type="match status" value="1"/>
</dbReference>
<organism evidence="9 10">
    <name type="scientific">Paenibacillus profundus</name>
    <dbReference type="NCBI Taxonomy" id="1173085"/>
    <lineage>
        <taxon>Bacteria</taxon>
        <taxon>Bacillati</taxon>
        <taxon>Bacillota</taxon>
        <taxon>Bacilli</taxon>
        <taxon>Bacillales</taxon>
        <taxon>Paenibacillaceae</taxon>
        <taxon>Paenibacillus</taxon>
    </lineage>
</organism>
<sequence length="649" mass="74809">MPYPEPAPRLHKRIHLLWKRLISFIHQCLRQVTIRRRLTTTLVILAIVPVSIMGVFTFTQTTKDVRDKVSYASIQLLNQVAKNIYYVNQRFESLSDYIMYDSMVQKALIEKDQITSWTQRVVNEHINEMLEKQFEILADIKTLMLFTPDGQVFYDIGYNRFRESDLQALYRQLEAHTASNRSRELWTHVKTINGDNCLVYARPINNMNDWSQRIGYIVVAVDEYLYSTFTYGDVTMGQGSSLFIINTAGKVMSTSDYRLQVGQFYPDPSFKDHLQVDAERLNGVFTMNRSIDSTEEPYLFVYTYSVFNDWFLVGSIPYNYLNEEAWKLQRDFIIICGVLLALSLVITLVISTSITGPLKRLTDETKRVSMGQLDNRIVDKGNDELGFLTHKFNDMVIQIKDLIVRTEEEQRLKREIELQMLQAQINPHFLFNTLNSLKWTAALSQADSVSNGLGALADLLRHTIVDKKELVTLRDEFRQLRNYVTIQKMRYGEFGINFDVDPGLYDIYVIKFLLQPIVENAIIHGLDTGKAERVIRISVRQVKVSQYMNTQGAFDTAAASKAMKDSPVLQIQVSDNGKGMDEETLRSFFTKQPKSHQRLANIGVHNVLERIRLHYGDPYGMQVMSRLGEGTTVTFCLPLILYISSAEQD</sequence>
<dbReference type="InterPro" id="IPR003660">
    <property type="entry name" value="HAMP_dom"/>
</dbReference>
<keyword evidence="3" id="KW-0597">Phosphoprotein</keyword>
<dbReference type="PANTHER" id="PTHR34220:SF7">
    <property type="entry name" value="SENSOR HISTIDINE KINASE YPDA"/>
    <property type="match status" value="1"/>
</dbReference>
<evidence type="ECO:0000256" key="5">
    <source>
        <dbReference type="ARBA" id="ARBA00022777"/>
    </source>
</evidence>
<evidence type="ECO:0000313" key="10">
    <source>
        <dbReference type="Proteomes" id="UP001199916"/>
    </source>
</evidence>
<dbReference type="SUPFAM" id="SSF158472">
    <property type="entry name" value="HAMP domain-like"/>
    <property type="match status" value="1"/>
</dbReference>
<name>A0ABS8YIP0_9BACL</name>
<comment type="subcellular location">
    <subcellularLocation>
        <location evidence="1">Cell membrane</location>
        <topology evidence="1">Multi-pass membrane protein</topology>
    </subcellularLocation>
</comment>
<comment type="caution">
    <text evidence="9">The sequence shown here is derived from an EMBL/GenBank/DDBJ whole genome shotgun (WGS) entry which is preliminary data.</text>
</comment>